<protein>
    <recommendedName>
        <fullName evidence="3">Peptidase M61 catalytic domain-containing protein</fullName>
    </recommendedName>
</protein>
<reference evidence="1 2" key="1">
    <citation type="submission" date="2020-08" db="EMBL/GenBank/DDBJ databases">
        <title>Genomic Encyclopedia of Type Strains, Phase IV (KMG-IV): sequencing the most valuable type-strain genomes for metagenomic binning, comparative biology and taxonomic classification.</title>
        <authorList>
            <person name="Goeker M."/>
        </authorList>
    </citation>
    <scope>NUCLEOTIDE SEQUENCE [LARGE SCALE GENOMIC DNA]</scope>
    <source>
        <strain evidence="1 2">DSM 14878</strain>
    </source>
</reference>
<gene>
    <name evidence="1" type="ORF">GGR11_001977</name>
</gene>
<dbReference type="Proteomes" id="UP000532936">
    <property type="component" value="Unassembled WGS sequence"/>
</dbReference>
<evidence type="ECO:0000313" key="2">
    <source>
        <dbReference type="Proteomes" id="UP000532936"/>
    </source>
</evidence>
<dbReference type="AlphaFoldDB" id="A0A7W6F010"/>
<comment type="caution">
    <text evidence="1">The sequence shown here is derived from an EMBL/GenBank/DDBJ whole genome shotgun (WGS) entry which is preliminary data.</text>
</comment>
<dbReference type="RefSeq" id="WP_183196569.1">
    <property type="nucleotide sequence ID" value="NZ_JACIDA010000002.1"/>
</dbReference>
<evidence type="ECO:0000313" key="1">
    <source>
        <dbReference type="EMBL" id="MBB3872424.1"/>
    </source>
</evidence>
<evidence type="ECO:0008006" key="3">
    <source>
        <dbReference type="Google" id="ProtNLM"/>
    </source>
</evidence>
<dbReference type="EMBL" id="JACIDA010000002">
    <property type="protein sequence ID" value="MBB3872424.1"/>
    <property type="molecule type" value="Genomic_DNA"/>
</dbReference>
<organism evidence="1 2">
    <name type="scientific">Brevundimonas mediterranea</name>
    <dbReference type="NCBI Taxonomy" id="74329"/>
    <lineage>
        <taxon>Bacteria</taxon>
        <taxon>Pseudomonadati</taxon>
        <taxon>Pseudomonadota</taxon>
        <taxon>Alphaproteobacteria</taxon>
        <taxon>Caulobacterales</taxon>
        <taxon>Caulobacteraceae</taxon>
        <taxon>Brevundimonas</taxon>
    </lineage>
</organism>
<name>A0A7W6F010_9CAUL</name>
<sequence length="482" mass="52148">MRYALSAPSDSFAFADKDIIRDQWRVTTPGLKLKDGVVTGDGPISRFELLITPDLAEVDRIYMGLSRTGTGFVLYGPGLKGEDISTSLRAEIDGASAAVPSSDAIDGYVFVGPKDYVTDYGDSLVIAPPQLASELDQSIRNDFAGSRAFYRSRLGIAPTLKPVLVVSVDSPGPSTFRGDVTDTGVISLRFKGEEWRSAQEEVSPFVWHEAFHLWNGHGVHNRDGDTAPWLHEGSAEYAAIAGPVSSGGMSEDQARERMSDKVNGCRRAFNSTGGRRPALKSGSAVYDCGTVIQWIADMELRQAGQADFFALWGRMLETARGREEGFGTAEFLAALTDASAVHLVLDPQVEDRWGRIQGRMADLGVRVVNAPSDQELMAAALFHVAKANCLRGSYGFYNEPGALKLDGENCGPLSGGPIIDAVEGLNPQEHGRAMFDAVKERCAAAQSVRYRTRDGRTLEAVCPTELPVPQAWRIVEAPAFGR</sequence>
<proteinExistence type="predicted"/>
<accession>A0A7W6F010</accession>